<keyword evidence="5" id="KW-1185">Reference proteome</keyword>
<reference evidence="4 5" key="1">
    <citation type="submission" date="2024-01" db="EMBL/GenBank/DDBJ databases">
        <authorList>
            <person name="Allen C."/>
            <person name="Tagirdzhanova G."/>
        </authorList>
    </citation>
    <scope>NUCLEOTIDE SEQUENCE [LARGE SCALE GENOMIC DNA]</scope>
</reference>
<dbReference type="EMBL" id="CAWUHB010000030">
    <property type="protein sequence ID" value="CAK7224627.1"/>
    <property type="molecule type" value="Genomic_DNA"/>
</dbReference>
<dbReference type="Gene3D" id="3.40.1350.10">
    <property type="match status" value="1"/>
</dbReference>
<dbReference type="InterPro" id="IPR042777">
    <property type="entry name" value="Sen15_fungi"/>
</dbReference>
<comment type="similarity">
    <text evidence="1">Belongs to the SEN15 family.</text>
</comment>
<dbReference type="Proteomes" id="UP001642405">
    <property type="component" value="Unassembled WGS sequence"/>
</dbReference>
<protein>
    <recommendedName>
        <fullName evidence="3">tRNA-splicing endonuclease subunit Sen15 domain-containing protein</fullName>
    </recommendedName>
</protein>
<dbReference type="InterPro" id="IPR036167">
    <property type="entry name" value="tRNA_intron_Endo_cat-like_sf"/>
</dbReference>
<feature type="domain" description="tRNA-splicing endonuclease subunit Sen15" evidence="3">
    <location>
        <begin position="26"/>
        <end position="179"/>
    </location>
</feature>
<sequence length="179" mass="20217">MEVLSPVQLPANGASITPNRELADIVYNNLVNQQDWTQMRIHDGDDDSTKYPRTLLSGLPPRRLYIHPDEQIEVLRAEKQLGNGQRIAQPPEREWIMPVHLVETPTVSQLAAVFDSITAIPPPAEGECAAKTDDNSNDAQWRAWRGPRRGKRLLLAVVQDDSSVTYYFMHNGIVKPRQN</sequence>
<evidence type="ECO:0000259" key="3">
    <source>
        <dbReference type="Pfam" id="PF09631"/>
    </source>
</evidence>
<keyword evidence="2" id="KW-0819">tRNA processing</keyword>
<proteinExistence type="inferred from homology"/>
<dbReference type="PANTHER" id="PTHR28518">
    <property type="entry name" value="TRNA-SPLICING ENDONUCLEASE SUBUNIT SEN15"/>
    <property type="match status" value="1"/>
</dbReference>
<evidence type="ECO:0000313" key="5">
    <source>
        <dbReference type="Proteomes" id="UP001642405"/>
    </source>
</evidence>
<dbReference type="Pfam" id="PF09631">
    <property type="entry name" value="Sen15"/>
    <property type="match status" value="1"/>
</dbReference>
<evidence type="ECO:0000256" key="2">
    <source>
        <dbReference type="ARBA" id="ARBA00022694"/>
    </source>
</evidence>
<organism evidence="4 5">
    <name type="scientific">Sporothrix curviconia</name>
    <dbReference type="NCBI Taxonomy" id="1260050"/>
    <lineage>
        <taxon>Eukaryota</taxon>
        <taxon>Fungi</taxon>
        <taxon>Dikarya</taxon>
        <taxon>Ascomycota</taxon>
        <taxon>Pezizomycotina</taxon>
        <taxon>Sordariomycetes</taxon>
        <taxon>Sordariomycetidae</taxon>
        <taxon>Ophiostomatales</taxon>
        <taxon>Ophiostomataceae</taxon>
        <taxon>Sporothrix</taxon>
    </lineage>
</organism>
<comment type="caution">
    <text evidence="4">The sequence shown here is derived from an EMBL/GenBank/DDBJ whole genome shotgun (WGS) entry which is preliminary data.</text>
</comment>
<name>A0ABP0BYU1_9PEZI</name>
<dbReference type="InterPro" id="IPR011856">
    <property type="entry name" value="tRNA_endonuc-like_dom_sf"/>
</dbReference>
<dbReference type="SUPFAM" id="SSF53032">
    <property type="entry name" value="tRNA-intron endonuclease catalytic domain-like"/>
    <property type="match status" value="1"/>
</dbReference>
<dbReference type="PANTHER" id="PTHR28518:SF1">
    <property type="entry name" value="TRNA-SPLICING ENDONUCLEASE SUBUNIT SEN15"/>
    <property type="match status" value="1"/>
</dbReference>
<gene>
    <name evidence="4" type="ORF">SCUCBS95973_005585</name>
</gene>
<dbReference type="InterPro" id="IPR018593">
    <property type="entry name" value="tRNA-endonuc_su_Sen15"/>
</dbReference>
<evidence type="ECO:0000256" key="1">
    <source>
        <dbReference type="ARBA" id="ARBA00006091"/>
    </source>
</evidence>
<evidence type="ECO:0000313" key="4">
    <source>
        <dbReference type="EMBL" id="CAK7224627.1"/>
    </source>
</evidence>
<accession>A0ABP0BYU1</accession>